<evidence type="ECO:0000313" key="4">
    <source>
        <dbReference type="EMBL" id="CAK9861434.1"/>
    </source>
</evidence>
<reference evidence="4" key="1">
    <citation type="submission" date="2024-03" db="EMBL/GenBank/DDBJ databases">
        <authorList>
            <consortium name="ELIXIR-Norway"/>
            <consortium name="Elixir Norway"/>
        </authorList>
    </citation>
    <scope>NUCLEOTIDE SEQUENCE</scope>
</reference>
<evidence type="ECO:0000259" key="3">
    <source>
        <dbReference type="Pfam" id="PF08797"/>
    </source>
</evidence>
<evidence type="ECO:0000256" key="2">
    <source>
        <dbReference type="ARBA" id="ARBA00022801"/>
    </source>
</evidence>
<dbReference type="Proteomes" id="UP001497522">
    <property type="component" value="Chromosome 12"/>
</dbReference>
<protein>
    <recommendedName>
        <fullName evidence="3">HIRAN domain-containing protein</fullName>
    </recommendedName>
</protein>
<name>A0ABP1AFX0_9BRYO</name>
<feature type="domain" description="HIRAN" evidence="3">
    <location>
        <begin position="112"/>
        <end position="200"/>
    </location>
</feature>
<keyword evidence="2" id="KW-0378">Hydrolase</keyword>
<dbReference type="EMBL" id="OZ023713">
    <property type="protein sequence ID" value="CAK9861434.1"/>
    <property type="molecule type" value="Genomic_DNA"/>
</dbReference>
<proteinExistence type="predicted"/>
<dbReference type="InterPro" id="IPR014905">
    <property type="entry name" value="HIRAN"/>
</dbReference>
<gene>
    <name evidence="4" type="ORF">CSSPJE1EN2_LOCUS4429</name>
</gene>
<dbReference type="Pfam" id="PF08797">
    <property type="entry name" value="HIRAN"/>
    <property type="match status" value="1"/>
</dbReference>
<organism evidence="4 5">
    <name type="scientific">Sphagnum jensenii</name>
    <dbReference type="NCBI Taxonomy" id="128206"/>
    <lineage>
        <taxon>Eukaryota</taxon>
        <taxon>Viridiplantae</taxon>
        <taxon>Streptophyta</taxon>
        <taxon>Embryophyta</taxon>
        <taxon>Bryophyta</taxon>
        <taxon>Sphagnophytina</taxon>
        <taxon>Sphagnopsida</taxon>
        <taxon>Sphagnales</taxon>
        <taxon>Sphagnaceae</taxon>
        <taxon>Sphagnum</taxon>
    </lineage>
</organism>
<sequence length="201" mass="21975">MANIVTQLGLSEVFHVSHQSQSNQFQYPMLSNSLFDENGNLDLHTKDEGALDFPGKSPENRNLTRNAMEICEPLSNSQQETRPPTVHLESQALFTGFPEAVPVDNGPKLQLGDPLEVSFPEQSAGTGKGPFEVKKPWGRSKGTAEIVHFSCGEWGEVGQIPGNWARSLIPLIQTGNVRVDAKCQCAPATLSLLDSIVVHLW</sequence>
<keyword evidence="1" id="KW-0479">Metal-binding</keyword>
<evidence type="ECO:0000313" key="5">
    <source>
        <dbReference type="Proteomes" id="UP001497522"/>
    </source>
</evidence>
<accession>A0ABP1AFX0</accession>
<keyword evidence="5" id="KW-1185">Reference proteome</keyword>
<evidence type="ECO:0000256" key="1">
    <source>
        <dbReference type="ARBA" id="ARBA00022723"/>
    </source>
</evidence>